<dbReference type="AlphaFoldDB" id="A0A1J5PCW2"/>
<proteinExistence type="predicted"/>
<comment type="caution">
    <text evidence="2">The sequence shown here is derived from an EMBL/GenBank/DDBJ whole genome shotgun (WGS) entry which is preliminary data.</text>
</comment>
<protein>
    <submittedName>
        <fullName evidence="2">Uncharacterized protein</fullName>
    </submittedName>
</protein>
<sequence length="102" mass="11219">MSKIDARHLIRTGFAPIPSGLADYAPRRSQDSNTTAPHFIVGGKIKNGVDSKPPALQQLENDNSTYDTGIRNHSLTAHRKWRRLPSSSMPGGHFTGLNIIRT</sequence>
<organism evidence="2">
    <name type="scientific">mine drainage metagenome</name>
    <dbReference type="NCBI Taxonomy" id="410659"/>
    <lineage>
        <taxon>unclassified sequences</taxon>
        <taxon>metagenomes</taxon>
        <taxon>ecological metagenomes</taxon>
    </lineage>
</organism>
<evidence type="ECO:0000256" key="1">
    <source>
        <dbReference type="SAM" id="MobiDB-lite"/>
    </source>
</evidence>
<accession>A0A1J5PCW2</accession>
<reference evidence="2" key="1">
    <citation type="submission" date="2016-10" db="EMBL/GenBank/DDBJ databases">
        <title>Sequence of Gallionella enrichment culture.</title>
        <authorList>
            <person name="Poehlein A."/>
            <person name="Muehling M."/>
            <person name="Daniel R."/>
        </authorList>
    </citation>
    <scope>NUCLEOTIDE SEQUENCE</scope>
</reference>
<gene>
    <name evidence="2" type="ORF">GALL_493330</name>
</gene>
<dbReference type="EMBL" id="MLJW01004937">
    <property type="protein sequence ID" value="OIQ69066.1"/>
    <property type="molecule type" value="Genomic_DNA"/>
</dbReference>
<feature type="region of interest" description="Disordered" evidence="1">
    <location>
        <begin position="83"/>
        <end position="102"/>
    </location>
</feature>
<name>A0A1J5PCW2_9ZZZZ</name>
<evidence type="ECO:0000313" key="2">
    <source>
        <dbReference type="EMBL" id="OIQ69066.1"/>
    </source>
</evidence>